<dbReference type="InterPro" id="IPR000960">
    <property type="entry name" value="Flavin_mOase"/>
</dbReference>
<dbReference type="GO" id="GO:0050660">
    <property type="term" value="F:flavin adenine dinucleotide binding"/>
    <property type="evidence" value="ECO:0007669"/>
    <property type="project" value="InterPro"/>
</dbReference>
<dbReference type="EMBL" id="WVTA01000017">
    <property type="protein sequence ID" value="KAK3201113.1"/>
    <property type="molecule type" value="Genomic_DNA"/>
</dbReference>
<comment type="similarity">
    <text evidence="1">Belongs to the FMO family.</text>
</comment>
<dbReference type="Pfam" id="PF13450">
    <property type="entry name" value="NAD_binding_8"/>
    <property type="match status" value="1"/>
</dbReference>
<dbReference type="Proteomes" id="UP001280581">
    <property type="component" value="Unassembled WGS sequence"/>
</dbReference>
<reference evidence="6 7" key="1">
    <citation type="submission" date="2021-02" db="EMBL/GenBank/DDBJ databases">
        <title>Genome assembly of Pseudopithomyces chartarum.</title>
        <authorList>
            <person name="Jauregui R."/>
            <person name="Singh J."/>
            <person name="Voisey C."/>
        </authorList>
    </citation>
    <scope>NUCLEOTIDE SEQUENCE [LARGE SCALE GENOMIC DNA]</scope>
    <source>
        <strain evidence="6 7">AGR01</strain>
    </source>
</reference>
<dbReference type="GO" id="GO:0004499">
    <property type="term" value="F:N,N-dimethylaniline monooxygenase activity"/>
    <property type="evidence" value="ECO:0007669"/>
    <property type="project" value="InterPro"/>
</dbReference>
<dbReference type="SUPFAM" id="SSF51905">
    <property type="entry name" value="FAD/NAD(P)-binding domain"/>
    <property type="match status" value="2"/>
</dbReference>
<keyword evidence="7" id="KW-1185">Reference proteome</keyword>
<organism evidence="6 7">
    <name type="scientific">Pseudopithomyces chartarum</name>
    <dbReference type="NCBI Taxonomy" id="1892770"/>
    <lineage>
        <taxon>Eukaryota</taxon>
        <taxon>Fungi</taxon>
        <taxon>Dikarya</taxon>
        <taxon>Ascomycota</taxon>
        <taxon>Pezizomycotina</taxon>
        <taxon>Dothideomycetes</taxon>
        <taxon>Pleosporomycetidae</taxon>
        <taxon>Pleosporales</taxon>
        <taxon>Massarineae</taxon>
        <taxon>Didymosphaeriaceae</taxon>
        <taxon>Pseudopithomyces</taxon>
    </lineage>
</organism>
<proteinExistence type="inferred from homology"/>
<evidence type="ECO:0008006" key="8">
    <source>
        <dbReference type="Google" id="ProtNLM"/>
    </source>
</evidence>
<gene>
    <name evidence="6" type="ORF">GRF29_213g1083539</name>
</gene>
<dbReference type="InterPro" id="IPR050346">
    <property type="entry name" value="FMO-like"/>
</dbReference>
<comment type="caution">
    <text evidence="6">The sequence shown here is derived from an EMBL/GenBank/DDBJ whole genome shotgun (WGS) entry which is preliminary data.</text>
</comment>
<protein>
    <recommendedName>
        <fullName evidence="8">Flavin-containing monooxygenase</fullName>
    </recommendedName>
</protein>
<evidence type="ECO:0000313" key="7">
    <source>
        <dbReference type="Proteomes" id="UP001280581"/>
    </source>
</evidence>
<sequence>MTVATKRRVAVIGAGISGVVTAAHLSREGIDVTVFERSSAAGGVWLFDKRVSLEPAYPSLLASKGEVYASDPTSTLDEAELDAVRHAPPGPCYVGLRNNVGTRLLTTTLNPFPVGTEEYVSHSVLKEYIQDTAIKTGVHHITRYDTEVKHLSKINGRWEVETVTLEPQATDRFERKTETSIFDNVVVASGHYHAPRVPDIPGLSKLKQLFPTRVQHSKGYRTPEPFKNKNVLLIGASVSSTDIARELGPLADNVYQSNRGGAFDLPASMLPENGTRIDEVVAFSFPEKEVSDLGENDPLPSTITLKSGKTICGIHDIIVCTGYHITLPFLPEFHSDNTLAVDASPTTLVTDGSQLHNLHKDIFYIPDPSLIFIGVPYFTATFTLFEFQAMLAAKVVAGKVKLPTEEAMRKEYNERVSLKGYGKTFHSLREKEVEYVNELLDFANPQLETKLNGHTEVWHTARAELVLRMKALFAGTGGPVRELGVTCA</sequence>
<keyword evidence="5" id="KW-0560">Oxidoreductase</keyword>
<dbReference type="PRINTS" id="PR00419">
    <property type="entry name" value="ADXRDTASE"/>
</dbReference>
<dbReference type="PANTHER" id="PTHR23023">
    <property type="entry name" value="DIMETHYLANILINE MONOOXYGENASE"/>
    <property type="match status" value="1"/>
</dbReference>
<dbReference type="InterPro" id="IPR020946">
    <property type="entry name" value="Flavin_mOase-like"/>
</dbReference>
<keyword evidence="3" id="KW-0274">FAD</keyword>
<evidence type="ECO:0000256" key="3">
    <source>
        <dbReference type="ARBA" id="ARBA00022827"/>
    </source>
</evidence>
<keyword evidence="4" id="KW-0521">NADP</keyword>
<dbReference type="Pfam" id="PF00743">
    <property type="entry name" value="FMO-like"/>
    <property type="match status" value="1"/>
</dbReference>
<evidence type="ECO:0000256" key="4">
    <source>
        <dbReference type="ARBA" id="ARBA00022857"/>
    </source>
</evidence>
<dbReference type="Gene3D" id="3.50.50.60">
    <property type="entry name" value="FAD/NAD(P)-binding domain"/>
    <property type="match status" value="2"/>
</dbReference>
<name>A0AAN6REN8_9PLEO</name>
<evidence type="ECO:0000313" key="6">
    <source>
        <dbReference type="EMBL" id="KAK3201113.1"/>
    </source>
</evidence>
<dbReference type="GO" id="GO:0050661">
    <property type="term" value="F:NADP binding"/>
    <property type="evidence" value="ECO:0007669"/>
    <property type="project" value="InterPro"/>
</dbReference>
<evidence type="ECO:0000256" key="1">
    <source>
        <dbReference type="ARBA" id="ARBA00009183"/>
    </source>
</evidence>
<keyword evidence="2" id="KW-0285">Flavoprotein</keyword>
<evidence type="ECO:0000256" key="5">
    <source>
        <dbReference type="ARBA" id="ARBA00023002"/>
    </source>
</evidence>
<evidence type="ECO:0000256" key="2">
    <source>
        <dbReference type="ARBA" id="ARBA00022630"/>
    </source>
</evidence>
<dbReference type="InterPro" id="IPR036188">
    <property type="entry name" value="FAD/NAD-bd_sf"/>
</dbReference>
<dbReference type="AlphaFoldDB" id="A0AAN6REN8"/>
<accession>A0AAN6REN8</accession>
<dbReference type="PIRSF" id="PIRSF000332">
    <property type="entry name" value="FMO"/>
    <property type="match status" value="1"/>
</dbReference>